<keyword evidence="5" id="KW-0378">Hydrolase</keyword>
<dbReference type="SUPFAM" id="SSF51695">
    <property type="entry name" value="PLC-like phosphodiesterases"/>
    <property type="match status" value="1"/>
</dbReference>
<dbReference type="CDD" id="cd08560">
    <property type="entry name" value="GDPD_EcGlpQ_like_1"/>
    <property type="match status" value="1"/>
</dbReference>
<dbReference type="PROSITE" id="PS51257">
    <property type="entry name" value="PROKAR_LIPOPROTEIN"/>
    <property type="match status" value="1"/>
</dbReference>
<evidence type="ECO:0000256" key="6">
    <source>
        <dbReference type="ARBA" id="ARBA00047512"/>
    </source>
</evidence>
<evidence type="ECO:0000313" key="9">
    <source>
        <dbReference type="Proteomes" id="UP000202440"/>
    </source>
</evidence>
<dbReference type="Gene3D" id="3.20.20.190">
    <property type="entry name" value="Phosphatidylinositol (PI) phosphodiesterase"/>
    <property type="match status" value="1"/>
</dbReference>
<dbReference type="PANTHER" id="PTHR43620">
    <property type="entry name" value="GLYCEROPHOSPHORYL DIESTER PHOSPHODIESTERASE"/>
    <property type="match status" value="1"/>
</dbReference>
<name>A0A222FKK5_9GAMM</name>
<comment type="similarity">
    <text evidence="1">Belongs to the glycerophosphoryl diester phosphodiesterase family.</text>
</comment>
<reference evidence="8 9" key="1">
    <citation type="submission" date="2017-07" db="EMBL/GenBank/DDBJ databases">
        <title>Annotated genome sequence of Bacterioplanes sanyensis isolated from Red Sea.</title>
        <authorList>
            <person name="Rehman Z.U."/>
        </authorList>
    </citation>
    <scope>NUCLEOTIDE SEQUENCE [LARGE SCALE GENOMIC DNA]</scope>
    <source>
        <strain evidence="8 9">NV9</strain>
    </source>
</reference>
<proteinExistence type="inferred from homology"/>
<dbReference type="EC" id="3.1.4.46" evidence="2"/>
<dbReference type="InterPro" id="IPR030395">
    <property type="entry name" value="GP_PDE_dom"/>
</dbReference>
<evidence type="ECO:0000256" key="1">
    <source>
        <dbReference type="ARBA" id="ARBA00007277"/>
    </source>
</evidence>
<dbReference type="AlphaFoldDB" id="A0A222FKK5"/>
<gene>
    <name evidence="8" type="ORF">CHH28_10685</name>
</gene>
<dbReference type="GO" id="GO:0006071">
    <property type="term" value="P:glycerol metabolic process"/>
    <property type="evidence" value="ECO:0007669"/>
    <property type="project" value="UniProtKB-KW"/>
</dbReference>
<dbReference type="PROSITE" id="PS51704">
    <property type="entry name" value="GP_PDE"/>
    <property type="match status" value="1"/>
</dbReference>
<organism evidence="8 9">
    <name type="scientific">Bacterioplanes sanyensis</name>
    <dbReference type="NCBI Taxonomy" id="1249553"/>
    <lineage>
        <taxon>Bacteria</taxon>
        <taxon>Pseudomonadati</taxon>
        <taxon>Pseudomonadota</taxon>
        <taxon>Gammaproteobacteria</taxon>
        <taxon>Oceanospirillales</taxon>
        <taxon>Oceanospirillaceae</taxon>
        <taxon>Bacterioplanes</taxon>
    </lineage>
</organism>
<dbReference type="KEGG" id="bsan:CHH28_10685"/>
<evidence type="ECO:0000313" key="8">
    <source>
        <dbReference type="EMBL" id="ASP39116.1"/>
    </source>
</evidence>
<feature type="domain" description="GP-PDE" evidence="7">
    <location>
        <begin position="66"/>
        <end position="404"/>
    </location>
</feature>
<dbReference type="GO" id="GO:0008889">
    <property type="term" value="F:glycerophosphodiester phosphodiesterase activity"/>
    <property type="evidence" value="ECO:0007669"/>
    <property type="project" value="UniProtKB-EC"/>
</dbReference>
<dbReference type="OrthoDB" id="9795622at2"/>
<evidence type="ECO:0000256" key="4">
    <source>
        <dbReference type="ARBA" id="ARBA00022798"/>
    </source>
</evidence>
<dbReference type="Proteomes" id="UP000202440">
    <property type="component" value="Chromosome"/>
</dbReference>
<keyword evidence="9" id="KW-1185">Reference proteome</keyword>
<dbReference type="EMBL" id="CP022530">
    <property type="protein sequence ID" value="ASP39116.1"/>
    <property type="molecule type" value="Genomic_DNA"/>
</dbReference>
<dbReference type="Pfam" id="PF03009">
    <property type="entry name" value="GDPD"/>
    <property type="match status" value="1"/>
</dbReference>
<evidence type="ECO:0000256" key="2">
    <source>
        <dbReference type="ARBA" id="ARBA00012247"/>
    </source>
</evidence>
<dbReference type="InterPro" id="IPR017946">
    <property type="entry name" value="PLC-like_Pdiesterase_TIM-brl"/>
</dbReference>
<evidence type="ECO:0000256" key="3">
    <source>
        <dbReference type="ARBA" id="ARBA00022729"/>
    </source>
</evidence>
<evidence type="ECO:0000256" key="5">
    <source>
        <dbReference type="ARBA" id="ARBA00022801"/>
    </source>
</evidence>
<sequence>MFMHKRWLLVVAAGLLAACGSDDDNGSSRVEAQIGSRPFFLVNDMDEGELKQRLKACEDGPFYRTNFSIGHRGAPMQYPEHTRESYVAAAQMGAGILECDVAFTADKELVCRHSQCDLHTTTNILETDLASQCSQPFTPAEGEQPASAKCCTSDITLAQFKTLQGKMDAANPQASTVAEYLDGTADWRTDLYASRGTLMTHKESIELFKQLGVGMTPELKTPSVDMPFDGFSQQDYARKMLQEYIDAGVAAKDVWLQSFYLPDVLQWIAENPEFGAQAVYLDGRYSDASFDHTDSQSWQPSMEQLVADGVKILAPPTWMLVREDNGRIVPSVYAERAKAAGLQLVTWTLERSGPLANGGGWYYQTISETTNNDGDQMELLHVLAQDIGVIGVFSDWAGTTTFYASCMGMEAR</sequence>
<evidence type="ECO:0000259" key="7">
    <source>
        <dbReference type="PROSITE" id="PS51704"/>
    </source>
</evidence>
<accession>A0A222FKK5</accession>
<keyword evidence="3" id="KW-0732">Signal</keyword>
<protein>
    <recommendedName>
        <fullName evidence="2">glycerophosphodiester phosphodiesterase</fullName>
        <ecNumber evidence="2">3.1.4.46</ecNumber>
    </recommendedName>
</protein>
<dbReference type="GO" id="GO:0006629">
    <property type="term" value="P:lipid metabolic process"/>
    <property type="evidence" value="ECO:0007669"/>
    <property type="project" value="InterPro"/>
</dbReference>
<keyword evidence="4" id="KW-0319">Glycerol metabolism</keyword>
<comment type="catalytic activity">
    <reaction evidence="6">
        <text>a sn-glycero-3-phosphodiester + H2O = an alcohol + sn-glycerol 3-phosphate + H(+)</text>
        <dbReference type="Rhea" id="RHEA:12969"/>
        <dbReference type="ChEBI" id="CHEBI:15377"/>
        <dbReference type="ChEBI" id="CHEBI:15378"/>
        <dbReference type="ChEBI" id="CHEBI:30879"/>
        <dbReference type="ChEBI" id="CHEBI:57597"/>
        <dbReference type="ChEBI" id="CHEBI:83408"/>
        <dbReference type="EC" id="3.1.4.46"/>
    </reaction>
</comment>
<dbReference type="PANTHER" id="PTHR43620:SF7">
    <property type="entry name" value="GLYCEROPHOSPHODIESTER PHOSPHODIESTERASE GDPD5-RELATED"/>
    <property type="match status" value="1"/>
</dbReference>